<feature type="region of interest" description="Disordered" evidence="8">
    <location>
        <begin position="827"/>
        <end position="865"/>
    </location>
</feature>
<comment type="caution">
    <text evidence="10">The sequence shown here is derived from an EMBL/GenBank/DDBJ whole genome shotgun (WGS) entry which is preliminary data.</text>
</comment>
<dbReference type="GO" id="GO:0005881">
    <property type="term" value="C:cytoplasmic microtubule"/>
    <property type="evidence" value="ECO:0007669"/>
    <property type="project" value="UniProtKB-ARBA"/>
</dbReference>
<dbReference type="GO" id="GO:0051010">
    <property type="term" value="F:microtubule plus-end binding"/>
    <property type="evidence" value="ECO:0007669"/>
    <property type="project" value="InterPro"/>
</dbReference>
<evidence type="ECO:0000256" key="6">
    <source>
        <dbReference type="PROSITE-ProRule" id="PRU00103"/>
    </source>
</evidence>
<dbReference type="PANTHER" id="PTHR12609">
    <property type="entry name" value="MICROTUBULE ASSOCIATED PROTEIN XMAP215"/>
    <property type="match status" value="1"/>
</dbReference>
<dbReference type="GO" id="GO:0099070">
    <property type="term" value="C:static microtubule bundle"/>
    <property type="evidence" value="ECO:0007669"/>
    <property type="project" value="UniProtKB-ARBA"/>
</dbReference>
<dbReference type="SMART" id="SM01349">
    <property type="entry name" value="TOG"/>
    <property type="match status" value="2"/>
</dbReference>
<evidence type="ECO:0000256" key="5">
    <source>
        <dbReference type="ARBA" id="ARBA00025722"/>
    </source>
</evidence>
<dbReference type="PROSITE" id="PS50077">
    <property type="entry name" value="HEAT_REPEAT"/>
    <property type="match status" value="1"/>
</dbReference>
<keyword evidence="4" id="KW-0206">Cytoskeleton</keyword>
<keyword evidence="2" id="KW-0963">Cytoplasm</keyword>
<gene>
    <name evidence="10" type="ORF">DASB73_025350</name>
</gene>
<dbReference type="GO" id="GO:0061863">
    <property type="term" value="F:microtubule plus end polymerase"/>
    <property type="evidence" value="ECO:0007669"/>
    <property type="project" value="InterPro"/>
</dbReference>
<name>A0AAV5RK31_STABA</name>
<evidence type="ECO:0000259" key="9">
    <source>
        <dbReference type="SMART" id="SM01349"/>
    </source>
</evidence>
<feature type="domain" description="TOG" evidence="9">
    <location>
        <begin position="1"/>
        <end position="244"/>
    </location>
</feature>
<comment type="subcellular location">
    <subcellularLocation>
        <location evidence="1">Cytoplasm</location>
        <location evidence="1">Cytoskeleton</location>
        <location evidence="1">Microtubule organizing center</location>
        <location evidence="1">Spindle pole body</location>
    </subcellularLocation>
</comment>
<dbReference type="GO" id="GO:0000022">
    <property type="term" value="P:mitotic spindle elongation"/>
    <property type="evidence" value="ECO:0007669"/>
    <property type="project" value="UniProtKB-ARBA"/>
</dbReference>
<evidence type="ECO:0000256" key="4">
    <source>
        <dbReference type="ARBA" id="ARBA00023212"/>
    </source>
</evidence>
<reference evidence="10 11" key="1">
    <citation type="journal article" date="2023" name="Elife">
        <title>Identification of key yeast species and microbe-microbe interactions impacting larval growth of Drosophila in the wild.</title>
        <authorList>
            <person name="Mure A."/>
            <person name="Sugiura Y."/>
            <person name="Maeda R."/>
            <person name="Honda K."/>
            <person name="Sakurai N."/>
            <person name="Takahashi Y."/>
            <person name="Watada M."/>
            <person name="Katoh T."/>
            <person name="Gotoh A."/>
            <person name="Gotoh Y."/>
            <person name="Taniguchi I."/>
            <person name="Nakamura K."/>
            <person name="Hayashi T."/>
            <person name="Katayama T."/>
            <person name="Uemura T."/>
            <person name="Hattori Y."/>
        </authorList>
    </citation>
    <scope>NUCLEOTIDE SEQUENCE [LARGE SCALE GENOMIC DNA]</scope>
    <source>
        <strain evidence="10 11">SB-73</strain>
    </source>
</reference>
<dbReference type="InterPro" id="IPR011989">
    <property type="entry name" value="ARM-like"/>
</dbReference>
<feature type="compositionally biased region" description="Low complexity" evidence="8">
    <location>
        <begin position="565"/>
        <end position="582"/>
    </location>
</feature>
<dbReference type="InterPro" id="IPR048491">
    <property type="entry name" value="XMAP215_CLASP_TOG"/>
</dbReference>
<dbReference type="InterPro" id="IPR016024">
    <property type="entry name" value="ARM-type_fold"/>
</dbReference>
<dbReference type="EMBL" id="BTGC01000008">
    <property type="protein sequence ID" value="GMM51572.1"/>
    <property type="molecule type" value="Genomic_DNA"/>
</dbReference>
<evidence type="ECO:0000313" key="11">
    <source>
        <dbReference type="Proteomes" id="UP001362899"/>
    </source>
</evidence>
<evidence type="ECO:0000256" key="7">
    <source>
        <dbReference type="SAM" id="Coils"/>
    </source>
</evidence>
<protein>
    <submittedName>
        <fullName evidence="10">Stu2 protein</fullName>
    </submittedName>
</protein>
<dbReference type="InterPro" id="IPR034085">
    <property type="entry name" value="TOG"/>
</dbReference>
<dbReference type="GO" id="GO:0046785">
    <property type="term" value="P:microtubule polymerization"/>
    <property type="evidence" value="ECO:0007669"/>
    <property type="project" value="InterPro"/>
</dbReference>
<feature type="compositionally biased region" description="Polar residues" evidence="8">
    <location>
        <begin position="706"/>
        <end position="724"/>
    </location>
</feature>
<evidence type="ECO:0000256" key="8">
    <source>
        <dbReference type="SAM" id="MobiDB-lite"/>
    </source>
</evidence>
<dbReference type="AlphaFoldDB" id="A0AAV5RK31"/>
<accession>A0AAV5RK31</accession>
<feature type="coiled-coil region" evidence="7">
    <location>
        <begin position="744"/>
        <end position="803"/>
    </location>
</feature>
<dbReference type="Proteomes" id="UP001362899">
    <property type="component" value="Unassembled WGS sequence"/>
</dbReference>
<dbReference type="Pfam" id="PF21041">
    <property type="entry name" value="XMAP215_CLASP_TOG"/>
    <property type="match status" value="1"/>
</dbReference>
<comment type="similarity">
    <text evidence="5">Belongs to the TOG/XMAP215 family.</text>
</comment>
<proteinExistence type="inferred from homology"/>
<dbReference type="GO" id="GO:1990571">
    <property type="term" value="P:meiotic centromere clustering"/>
    <property type="evidence" value="ECO:0007669"/>
    <property type="project" value="UniProtKB-ARBA"/>
</dbReference>
<dbReference type="SUPFAM" id="SSF48371">
    <property type="entry name" value="ARM repeat"/>
    <property type="match status" value="1"/>
</dbReference>
<feature type="region of interest" description="Disordered" evidence="8">
    <location>
        <begin position="255"/>
        <end position="284"/>
    </location>
</feature>
<keyword evidence="7" id="KW-0175">Coiled coil</keyword>
<dbReference type="GO" id="GO:0044732">
    <property type="term" value="C:mitotic spindle pole body"/>
    <property type="evidence" value="ECO:0007669"/>
    <property type="project" value="UniProtKB-ARBA"/>
</dbReference>
<dbReference type="GO" id="GO:0030951">
    <property type="term" value="P:establishment or maintenance of microtubule cytoskeleton polarity"/>
    <property type="evidence" value="ECO:0007669"/>
    <property type="project" value="InterPro"/>
</dbReference>
<evidence type="ECO:0000256" key="1">
    <source>
        <dbReference type="ARBA" id="ARBA00004317"/>
    </source>
</evidence>
<dbReference type="Gene3D" id="1.25.10.10">
    <property type="entry name" value="Leucine-rich Repeat Variant"/>
    <property type="match status" value="2"/>
</dbReference>
<dbReference type="GO" id="GO:0000776">
    <property type="term" value="C:kinetochore"/>
    <property type="evidence" value="ECO:0007669"/>
    <property type="project" value="UniProtKB-ARBA"/>
</dbReference>
<evidence type="ECO:0000256" key="3">
    <source>
        <dbReference type="ARBA" id="ARBA00022737"/>
    </source>
</evidence>
<organism evidence="10 11">
    <name type="scientific">Starmerella bacillaris</name>
    <name type="common">Yeast</name>
    <name type="synonym">Candida zemplinina</name>
    <dbReference type="NCBI Taxonomy" id="1247836"/>
    <lineage>
        <taxon>Eukaryota</taxon>
        <taxon>Fungi</taxon>
        <taxon>Dikarya</taxon>
        <taxon>Ascomycota</taxon>
        <taxon>Saccharomycotina</taxon>
        <taxon>Dipodascomycetes</taxon>
        <taxon>Dipodascales</taxon>
        <taxon>Trichomonascaceae</taxon>
        <taxon>Starmerella</taxon>
    </lineage>
</organism>
<feature type="region of interest" description="Disordered" evidence="8">
    <location>
        <begin position="661"/>
        <end position="724"/>
    </location>
</feature>
<dbReference type="InterPro" id="IPR021133">
    <property type="entry name" value="HEAT_type_2"/>
</dbReference>
<evidence type="ECO:0000313" key="10">
    <source>
        <dbReference type="EMBL" id="GMM51572.1"/>
    </source>
</evidence>
<feature type="region of interest" description="Disordered" evidence="8">
    <location>
        <begin position="529"/>
        <end position="649"/>
    </location>
</feature>
<keyword evidence="11" id="KW-1185">Reference proteome</keyword>
<feature type="domain" description="TOG" evidence="9">
    <location>
        <begin position="292"/>
        <end position="528"/>
    </location>
</feature>
<keyword evidence="3" id="KW-0677">Repeat</keyword>
<dbReference type="GO" id="GO:0051315">
    <property type="term" value="P:attachment of mitotic spindle microtubules to kinetochore"/>
    <property type="evidence" value="ECO:0007669"/>
    <property type="project" value="UniProtKB-ARBA"/>
</dbReference>
<dbReference type="FunFam" id="1.25.10.10:FF:000019">
    <property type="entry name" value="Cytoskeleton-associated protein 5"/>
    <property type="match status" value="1"/>
</dbReference>
<dbReference type="InterPro" id="IPR045110">
    <property type="entry name" value="XMAP215"/>
</dbReference>
<evidence type="ECO:0000256" key="2">
    <source>
        <dbReference type="ARBA" id="ARBA00022490"/>
    </source>
</evidence>
<feature type="repeat" description="HEAT" evidence="6">
    <location>
        <begin position="465"/>
        <end position="502"/>
    </location>
</feature>
<sequence>MQGQSDKEDFSDLSINERWSHSKWKARKSAYDEVCQQVLSSDLSFSNNVDELKSAASDSNVSALESGIKLVAEILKAMPLSQDNVRLANSIRKACLPSIAEKGLASIKTTIKASSMEAITQMCMLADPAGVIEDLVPLFKHKTPKVVAACALGTNLVFADFGNAVTNGYKAITDPSPVLKALPALFAHADKNVRAAALQLAVSIGRFSRPAVLQSLADIKPVQLNELNKELDKINSGDGWEPKLLTKKQQFLIEQQQQQQQGSGSGDGFGEGDSMQVEEDELEEEIDPWLNEQPQNILSSVPDNLSTALSDPKWLVRNEALTTIKDKLEKLKRLEPGNYGDLVGLLNQTISKDKNQACALSALQIVGLLANGLRPEFKPYSQASLEAIMERFKEKKPAFQTAIQTSLDSIFLHVLNGSFQGLLEPLLGSCIQHKTPTVRLESAKYLYHALCESPVAPTASDLKNIVPPIVKLLGDSMEANRSAAASVLAALIKIFGRERVTAVSGSLDGHKKNKVDELLESVQIKAKSVPSKKGAVASSAAQGANGAKRPIARSAAAQPRPPQSRPLQPGQQSQPGQAAKPSTLSGASGAARRPAPQLRPQPSQPVQSTQQSRLSHPQVPKEAPKTPTYTASNRQSATAHSPVRQNNDDSFRMDYMLDQIPPQETDLRRGSVPSFASTPKITKRSVRTAEFTPARQNDPKGRRFNSPASKPSQRPGQATSQVSNPAIVQSQGGISTGSNPSEMIAKYVQLYEREQARVRDFEARLATEQIEKNKVINHLEQQVSALKLQLRIKDEEYAQLRTKYNLAQETAQRNVGSRMNNLSISMESMSSPDLSTNSNSQQNLKARSQPSSRPNSQLPPSHMRTSLGYNRLVPLSTDQPAESAYSLAKSKRDNHEYERAISMTHNLKLRVQEYREMKQKGL</sequence>
<dbReference type="GO" id="GO:1990498">
    <property type="term" value="C:mitotic spindle microtubule"/>
    <property type="evidence" value="ECO:0007669"/>
    <property type="project" value="UniProtKB-ARBA"/>
</dbReference>
<feature type="compositionally biased region" description="Polar residues" evidence="8">
    <location>
        <begin position="627"/>
        <end position="645"/>
    </location>
</feature>